<name>A0ABT2NNS5_9RHOB</name>
<keyword evidence="8" id="KW-1185">Reference proteome</keyword>
<dbReference type="RefSeq" id="WP_261496425.1">
    <property type="nucleotide sequence ID" value="NZ_JAOCQF010000002.1"/>
</dbReference>
<evidence type="ECO:0000313" key="7">
    <source>
        <dbReference type="EMBL" id="MCT8330566.1"/>
    </source>
</evidence>
<organism evidence="7 8">
    <name type="scientific">Albidovulum sediminis</name>
    <dbReference type="NCBI Taxonomy" id="3066345"/>
    <lineage>
        <taxon>Bacteria</taxon>
        <taxon>Pseudomonadati</taxon>
        <taxon>Pseudomonadota</taxon>
        <taxon>Alphaproteobacteria</taxon>
        <taxon>Rhodobacterales</taxon>
        <taxon>Paracoccaceae</taxon>
        <taxon>Albidovulum</taxon>
    </lineage>
</organism>
<keyword evidence="5" id="KW-0804">Transcription</keyword>
<dbReference type="InterPro" id="IPR004839">
    <property type="entry name" value="Aminotransferase_I/II_large"/>
</dbReference>
<evidence type="ECO:0000256" key="5">
    <source>
        <dbReference type="ARBA" id="ARBA00023163"/>
    </source>
</evidence>
<dbReference type="EMBL" id="JAOCQF010000002">
    <property type="protein sequence ID" value="MCT8330566.1"/>
    <property type="molecule type" value="Genomic_DNA"/>
</dbReference>
<dbReference type="InterPro" id="IPR051446">
    <property type="entry name" value="HTH_trans_reg/aminotransferase"/>
</dbReference>
<evidence type="ECO:0000256" key="4">
    <source>
        <dbReference type="ARBA" id="ARBA00023125"/>
    </source>
</evidence>
<dbReference type="Pfam" id="PF00392">
    <property type="entry name" value="GntR"/>
    <property type="match status" value="1"/>
</dbReference>
<dbReference type="PROSITE" id="PS50949">
    <property type="entry name" value="HTH_GNTR"/>
    <property type="match status" value="1"/>
</dbReference>
<keyword evidence="4" id="KW-0238">DNA-binding</keyword>
<reference evidence="8" key="1">
    <citation type="submission" date="2023-07" db="EMBL/GenBank/DDBJ databases">
        <title>Defluviimonas sediminis sp. nov., isolated from mangrove sediment.</title>
        <authorList>
            <person name="Liu L."/>
            <person name="Li J."/>
            <person name="Huang Y."/>
            <person name="Pan J."/>
            <person name="Li M."/>
        </authorList>
    </citation>
    <scope>NUCLEOTIDE SEQUENCE [LARGE SCALE GENOMIC DNA]</scope>
    <source>
        <strain evidence="8">FT324</strain>
    </source>
</reference>
<dbReference type="InterPro" id="IPR000524">
    <property type="entry name" value="Tscrpt_reg_HTH_GntR"/>
</dbReference>
<feature type="domain" description="HTH gntR-type" evidence="6">
    <location>
        <begin position="16"/>
        <end position="84"/>
    </location>
</feature>
<evidence type="ECO:0000256" key="1">
    <source>
        <dbReference type="ARBA" id="ARBA00005384"/>
    </source>
</evidence>
<evidence type="ECO:0000313" key="8">
    <source>
        <dbReference type="Proteomes" id="UP001205601"/>
    </source>
</evidence>
<dbReference type="GO" id="GO:0008483">
    <property type="term" value="F:transaminase activity"/>
    <property type="evidence" value="ECO:0007669"/>
    <property type="project" value="UniProtKB-KW"/>
</dbReference>
<dbReference type="Gene3D" id="1.10.10.10">
    <property type="entry name" value="Winged helix-like DNA-binding domain superfamily/Winged helix DNA-binding domain"/>
    <property type="match status" value="1"/>
</dbReference>
<gene>
    <name evidence="7" type="ORF">N5I32_13655</name>
</gene>
<dbReference type="SMART" id="SM00345">
    <property type="entry name" value="HTH_GNTR"/>
    <property type="match status" value="1"/>
</dbReference>
<proteinExistence type="inferred from homology"/>
<keyword evidence="2" id="KW-0663">Pyridoxal phosphate</keyword>
<sequence length="492" mass="54135">MPIPVETFFLAPGAGGTLQQQIRAMIADGILAGRLRAGDKLPSSRRLADHLGVSRITVTLAYTELVAGDYLTALGRSGHFVSQTAPVRPGLRHPSSPRASAVDWTRRVVRDFSGHRIIGRPQDWRSHPYPFIYGQADPALFDHQNWRQCALQALGRRDFDALTEDYYERDDPMLIEYVLRALLPRRSIAAEPSEVLLTLGAQNALWLAAQVLLGPGRRAVTENPCYTGLRSILGQTGSDVTAVEVDEEGLPPDRVPDGADVVFVTPSHQSPTNATMPVDRRLALLERAARQDFLIVEDDYEFEMSFLKPAAPSLKSLDGEGRVIYVGSFSKSLFPGVRLGYIVAPEAFVREARALRGAVFRHPPGHVQRTVAYFLALGHYDAHVNRLHQAFRRRRVVMNEAIRDAGLTVAGRGAFGGSSFWMAAPEGVDTEDLAQTLRARGVLIEPGRQFFAPGREARNCYRLAYSSIAPGKIPEGIARIAEALAERRAGTE</sequence>
<keyword evidence="7" id="KW-0808">Transferase</keyword>
<protein>
    <submittedName>
        <fullName evidence="7">PLP-dependent aminotransferase family protein</fullName>
    </submittedName>
</protein>
<dbReference type="Pfam" id="PF00155">
    <property type="entry name" value="Aminotran_1_2"/>
    <property type="match status" value="1"/>
</dbReference>
<comment type="similarity">
    <text evidence="1">In the C-terminal section; belongs to the class-I pyridoxal-phosphate-dependent aminotransferase family.</text>
</comment>
<dbReference type="PANTHER" id="PTHR46577:SF1">
    <property type="entry name" value="HTH-TYPE TRANSCRIPTIONAL REGULATORY PROTEIN GABR"/>
    <property type="match status" value="1"/>
</dbReference>
<dbReference type="SUPFAM" id="SSF53383">
    <property type="entry name" value="PLP-dependent transferases"/>
    <property type="match status" value="1"/>
</dbReference>
<dbReference type="InterPro" id="IPR015424">
    <property type="entry name" value="PyrdxlP-dep_Trfase"/>
</dbReference>
<dbReference type="Gene3D" id="3.40.640.10">
    <property type="entry name" value="Type I PLP-dependent aspartate aminotransferase-like (Major domain)"/>
    <property type="match status" value="1"/>
</dbReference>
<dbReference type="CDD" id="cd07377">
    <property type="entry name" value="WHTH_GntR"/>
    <property type="match status" value="1"/>
</dbReference>
<dbReference type="InterPro" id="IPR036390">
    <property type="entry name" value="WH_DNA-bd_sf"/>
</dbReference>
<comment type="caution">
    <text evidence="7">The sequence shown here is derived from an EMBL/GenBank/DDBJ whole genome shotgun (WGS) entry which is preliminary data.</text>
</comment>
<evidence type="ECO:0000256" key="3">
    <source>
        <dbReference type="ARBA" id="ARBA00023015"/>
    </source>
</evidence>
<dbReference type="CDD" id="cd00609">
    <property type="entry name" value="AAT_like"/>
    <property type="match status" value="1"/>
</dbReference>
<evidence type="ECO:0000256" key="2">
    <source>
        <dbReference type="ARBA" id="ARBA00022898"/>
    </source>
</evidence>
<keyword evidence="7" id="KW-0032">Aminotransferase</keyword>
<dbReference type="SUPFAM" id="SSF46785">
    <property type="entry name" value="Winged helix' DNA-binding domain"/>
    <property type="match status" value="1"/>
</dbReference>
<keyword evidence="3" id="KW-0805">Transcription regulation</keyword>
<dbReference type="Proteomes" id="UP001205601">
    <property type="component" value="Unassembled WGS sequence"/>
</dbReference>
<accession>A0ABT2NNS5</accession>
<dbReference type="InterPro" id="IPR036388">
    <property type="entry name" value="WH-like_DNA-bd_sf"/>
</dbReference>
<dbReference type="InterPro" id="IPR015421">
    <property type="entry name" value="PyrdxlP-dep_Trfase_major"/>
</dbReference>
<evidence type="ECO:0000259" key="6">
    <source>
        <dbReference type="PROSITE" id="PS50949"/>
    </source>
</evidence>
<dbReference type="PANTHER" id="PTHR46577">
    <property type="entry name" value="HTH-TYPE TRANSCRIPTIONAL REGULATORY PROTEIN GABR"/>
    <property type="match status" value="1"/>
</dbReference>